<evidence type="ECO:0000256" key="2">
    <source>
        <dbReference type="ARBA" id="ARBA00022845"/>
    </source>
</evidence>
<dbReference type="PROSITE" id="PS00045">
    <property type="entry name" value="HISTONE_LIKE"/>
    <property type="match status" value="1"/>
</dbReference>
<proteinExistence type="predicted"/>
<dbReference type="InterPro" id="IPR000119">
    <property type="entry name" value="Hist_DNA-bd"/>
</dbReference>
<dbReference type="NCBIfam" id="NF001401">
    <property type="entry name" value="PRK00285.1"/>
    <property type="match status" value="1"/>
</dbReference>
<keyword evidence="4" id="KW-0238">DNA-binding</keyword>
<sequence length="92" mass="10394">MTKADIVNLVFEKVGLPKNEVQGMVETVFDTIKQTLIAGESIKISGFGTFNVRKKNSRIGRNPKTKQEVEITPRRVVTFKASDQIKELIEKM</sequence>
<dbReference type="InterPro" id="IPR005684">
    <property type="entry name" value="IHF_alpha"/>
</dbReference>
<dbReference type="GO" id="GO:0009893">
    <property type="term" value="P:positive regulation of metabolic process"/>
    <property type="evidence" value="ECO:0007669"/>
    <property type="project" value="UniProtKB-ARBA"/>
</dbReference>
<evidence type="ECO:0000256" key="3">
    <source>
        <dbReference type="ARBA" id="ARBA00023015"/>
    </source>
</evidence>
<protein>
    <recommendedName>
        <fullName evidence="1">Integration host factor subunit alpha</fullName>
    </recommendedName>
</protein>
<dbReference type="Gene3D" id="4.10.520.10">
    <property type="entry name" value="IHF-like DNA-binding proteins"/>
    <property type="match status" value="1"/>
</dbReference>
<dbReference type="EMBL" id="BLAB01000001">
    <property type="protein sequence ID" value="GER94421.1"/>
    <property type="molecule type" value="Genomic_DNA"/>
</dbReference>
<name>A0A5J4L6C1_9ZZZZ</name>
<evidence type="ECO:0000313" key="7">
    <source>
        <dbReference type="EMBL" id="GER94421.1"/>
    </source>
</evidence>
<keyword evidence="2" id="KW-0810">Translation regulation</keyword>
<dbReference type="PANTHER" id="PTHR33175">
    <property type="entry name" value="DNA-BINDING PROTEIN HU"/>
    <property type="match status" value="1"/>
</dbReference>
<dbReference type="CDD" id="cd13835">
    <property type="entry name" value="IHF_A"/>
    <property type="match status" value="1"/>
</dbReference>
<dbReference type="GO" id="GO:0030527">
    <property type="term" value="F:structural constituent of chromatin"/>
    <property type="evidence" value="ECO:0007669"/>
    <property type="project" value="InterPro"/>
</dbReference>
<dbReference type="PRINTS" id="PR01727">
    <property type="entry name" value="DNABINDINGHU"/>
</dbReference>
<evidence type="ECO:0000256" key="4">
    <source>
        <dbReference type="ARBA" id="ARBA00023125"/>
    </source>
</evidence>
<dbReference type="InterPro" id="IPR010992">
    <property type="entry name" value="IHF-like_DNA-bd_dom_sf"/>
</dbReference>
<keyword evidence="3" id="KW-0805">Transcription regulation</keyword>
<evidence type="ECO:0000256" key="6">
    <source>
        <dbReference type="ARBA" id="ARBA00023172"/>
    </source>
</evidence>
<dbReference type="SMART" id="SM00411">
    <property type="entry name" value="BHL"/>
    <property type="match status" value="1"/>
</dbReference>
<organism evidence="7">
    <name type="scientific">hot springs metagenome</name>
    <dbReference type="NCBI Taxonomy" id="433727"/>
    <lineage>
        <taxon>unclassified sequences</taxon>
        <taxon>metagenomes</taxon>
        <taxon>ecological metagenomes</taxon>
    </lineage>
</organism>
<keyword evidence="6" id="KW-0233">DNA recombination</keyword>
<keyword evidence="5" id="KW-0804">Transcription</keyword>
<evidence type="ECO:0000256" key="5">
    <source>
        <dbReference type="ARBA" id="ARBA00023163"/>
    </source>
</evidence>
<gene>
    <name evidence="7" type="ORF">A45J_2182</name>
</gene>
<dbReference type="PANTHER" id="PTHR33175:SF2">
    <property type="entry name" value="INTEGRATION HOST FACTOR SUBUNIT ALPHA"/>
    <property type="match status" value="1"/>
</dbReference>
<reference evidence="7" key="1">
    <citation type="submission" date="2019-10" db="EMBL/GenBank/DDBJ databases">
        <title>Metagenomic sequencing of thiosulfate-disproportionating enrichment culture.</title>
        <authorList>
            <person name="Umezawa K."/>
            <person name="Kojima H."/>
            <person name="Fukui M."/>
        </authorList>
    </citation>
    <scope>NUCLEOTIDE SEQUENCE</scope>
    <source>
        <strain evidence="7">45J</strain>
    </source>
</reference>
<dbReference type="Pfam" id="PF00216">
    <property type="entry name" value="Bac_DNA_binding"/>
    <property type="match status" value="1"/>
</dbReference>
<dbReference type="GO" id="GO:0003677">
    <property type="term" value="F:DNA binding"/>
    <property type="evidence" value="ECO:0007669"/>
    <property type="project" value="UniProtKB-KW"/>
</dbReference>
<dbReference type="GO" id="GO:0006417">
    <property type="term" value="P:regulation of translation"/>
    <property type="evidence" value="ECO:0007669"/>
    <property type="project" value="UniProtKB-KW"/>
</dbReference>
<evidence type="ECO:0000256" key="1">
    <source>
        <dbReference type="ARBA" id="ARBA00018329"/>
    </source>
</evidence>
<dbReference type="GO" id="GO:0006310">
    <property type="term" value="P:DNA recombination"/>
    <property type="evidence" value="ECO:0007669"/>
    <property type="project" value="UniProtKB-KW"/>
</dbReference>
<dbReference type="GO" id="GO:0006355">
    <property type="term" value="P:regulation of DNA-templated transcription"/>
    <property type="evidence" value="ECO:0007669"/>
    <property type="project" value="InterPro"/>
</dbReference>
<dbReference type="AlphaFoldDB" id="A0A5J4L6C1"/>
<dbReference type="InterPro" id="IPR020816">
    <property type="entry name" value="Histone-like_DNA-bd_CS"/>
</dbReference>
<dbReference type="SUPFAM" id="SSF47729">
    <property type="entry name" value="IHF-like DNA-binding proteins"/>
    <property type="match status" value="1"/>
</dbReference>
<accession>A0A5J4L6C1</accession>
<comment type="caution">
    <text evidence="7">The sequence shown here is derived from an EMBL/GenBank/DDBJ whole genome shotgun (WGS) entry which is preliminary data.</text>
</comment>
<dbReference type="GO" id="GO:0005829">
    <property type="term" value="C:cytosol"/>
    <property type="evidence" value="ECO:0007669"/>
    <property type="project" value="TreeGrafter"/>
</dbReference>